<comment type="catalytic activity">
    <reaction evidence="1">
        <text>uridine(34) in tRNA + AH2 + O2 = 5-hydroxyuridine(34) in tRNA + A + H2O</text>
        <dbReference type="Rhea" id="RHEA:64224"/>
        <dbReference type="Rhea" id="RHEA-COMP:11727"/>
        <dbReference type="Rhea" id="RHEA-COMP:13381"/>
        <dbReference type="ChEBI" id="CHEBI:13193"/>
        <dbReference type="ChEBI" id="CHEBI:15377"/>
        <dbReference type="ChEBI" id="CHEBI:15379"/>
        <dbReference type="ChEBI" id="CHEBI:17499"/>
        <dbReference type="ChEBI" id="CHEBI:65315"/>
        <dbReference type="ChEBI" id="CHEBI:136877"/>
    </reaction>
</comment>
<dbReference type="GO" id="GO:0009982">
    <property type="term" value="F:pseudouridine synthase activity"/>
    <property type="evidence" value="ECO:0007669"/>
    <property type="project" value="InterPro"/>
</dbReference>
<feature type="domain" description="Rhodanese" evidence="3">
    <location>
        <begin position="124"/>
        <end position="218"/>
    </location>
</feature>
<proteinExistence type="inferred from homology"/>
<dbReference type="SUPFAM" id="SSF52821">
    <property type="entry name" value="Rhodanese/Cell cycle control phosphatase"/>
    <property type="match status" value="1"/>
</dbReference>
<evidence type="ECO:0000256" key="2">
    <source>
        <dbReference type="SAM" id="MobiDB-lite"/>
    </source>
</evidence>
<dbReference type="InterPro" id="IPR020936">
    <property type="entry name" value="TrhO"/>
</dbReference>
<protein>
    <recommendedName>
        <fullName evidence="1">tRNA uridine(34) hydroxylase</fullName>
        <ecNumber evidence="1">1.14.-.-</ecNumber>
    </recommendedName>
    <alternativeName>
        <fullName evidence="1">tRNA hydroxylation protein O</fullName>
    </alternativeName>
</protein>
<feature type="region of interest" description="Disordered" evidence="2">
    <location>
        <begin position="347"/>
        <end position="373"/>
    </location>
</feature>
<dbReference type="PROSITE" id="PS50206">
    <property type="entry name" value="RHODANESE_3"/>
    <property type="match status" value="1"/>
</dbReference>
<dbReference type="AlphaFoldDB" id="A0A956NF53"/>
<dbReference type="Pfam" id="PF00849">
    <property type="entry name" value="PseudoU_synth_2"/>
    <property type="match status" value="1"/>
</dbReference>
<dbReference type="Pfam" id="PF00581">
    <property type="entry name" value="Rhodanese"/>
    <property type="match status" value="1"/>
</dbReference>
<dbReference type="InterPro" id="IPR006224">
    <property type="entry name" value="PsdUridine_synth_RluA-like_CS"/>
</dbReference>
<evidence type="ECO:0000259" key="3">
    <source>
        <dbReference type="PROSITE" id="PS50206"/>
    </source>
</evidence>
<dbReference type="GO" id="GO:0140098">
    <property type="term" value="F:catalytic activity, acting on RNA"/>
    <property type="evidence" value="ECO:0007669"/>
    <property type="project" value="UniProtKB-ARBA"/>
</dbReference>
<dbReference type="InterPro" id="IPR036873">
    <property type="entry name" value="Rhodanese-like_dom_sf"/>
</dbReference>
<name>A0A956NF53_UNCEI</name>
<gene>
    <name evidence="1" type="primary">trhO</name>
    <name evidence="4" type="ORF">KDA27_18260</name>
</gene>
<comment type="caution">
    <text evidence="4">The sequence shown here is derived from an EMBL/GenBank/DDBJ whole genome shotgun (WGS) entry which is preliminary data.</text>
</comment>
<dbReference type="InterPro" id="IPR020103">
    <property type="entry name" value="PsdUridine_synth_cat_dom_sf"/>
</dbReference>
<dbReference type="InterPro" id="IPR040503">
    <property type="entry name" value="TRHO_N"/>
</dbReference>
<feature type="compositionally biased region" description="Gly residues" evidence="2">
    <location>
        <begin position="351"/>
        <end position="369"/>
    </location>
</feature>
<dbReference type="SUPFAM" id="SSF55120">
    <property type="entry name" value="Pseudouridine synthase"/>
    <property type="match status" value="1"/>
</dbReference>
<dbReference type="GO" id="GO:0001522">
    <property type="term" value="P:pseudouridine synthesis"/>
    <property type="evidence" value="ECO:0007669"/>
    <property type="project" value="InterPro"/>
</dbReference>
<keyword evidence="1" id="KW-0560">Oxidoreductase</keyword>
<dbReference type="PROSITE" id="PS01129">
    <property type="entry name" value="PSI_RLU"/>
    <property type="match status" value="1"/>
</dbReference>
<dbReference type="InterPro" id="IPR001763">
    <property type="entry name" value="Rhodanese-like_dom"/>
</dbReference>
<dbReference type="Pfam" id="PF17773">
    <property type="entry name" value="UPF0176_N"/>
    <property type="match status" value="1"/>
</dbReference>
<dbReference type="GO" id="GO:0016705">
    <property type="term" value="F:oxidoreductase activity, acting on paired donors, with incorporation or reduction of molecular oxygen"/>
    <property type="evidence" value="ECO:0007669"/>
    <property type="project" value="UniProtKB-UniRule"/>
</dbReference>
<dbReference type="Proteomes" id="UP000739538">
    <property type="component" value="Unassembled WGS sequence"/>
</dbReference>
<dbReference type="InterPro" id="IPR006145">
    <property type="entry name" value="PsdUridine_synth_RsuA/RluA"/>
</dbReference>
<organism evidence="4 5">
    <name type="scientific">Eiseniibacteriota bacterium</name>
    <dbReference type="NCBI Taxonomy" id="2212470"/>
    <lineage>
        <taxon>Bacteria</taxon>
        <taxon>Candidatus Eiseniibacteriota</taxon>
    </lineage>
</organism>
<comment type="function">
    <text evidence="1">Catalyzes oxygen-dependent 5-hydroxyuridine (ho5U) modification at position 34 in tRNAs.</text>
</comment>
<dbReference type="Gene3D" id="3.30.70.100">
    <property type="match status" value="1"/>
</dbReference>
<dbReference type="HAMAP" id="MF_00469">
    <property type="entry name" value="TrhO"/>
    <property type="match status" value="1"/>
</dbReference>
<comment type="similarity">
    <text evidence="1">Belongs to the TrhO family.</text>
</comment>
<dbReference type="Gene3D" id="3.40.250.10">
    <property type="entry name" value="Rhodanese-like domain"/>
    <property type="match status" value="1"/>
</dbReference>
<reference evidence="4" key="1">
    <citation type="submission" date="2020-04" db="EMBL/GenBank/DDBJ databases">
        <authorList>
            <person name="Zhang T."/>
        </authorList>
    </citation>
    <scope>NUCLEOTIDE SEQUENCE</scope>
    <source>
        <strain evidence="4">HKST-UBA02</strain>
    </source>
</reference>
<dbReference type="SMART" id="SM00450">
    <property type="entry name" value="RHOD"/>
    <property type="match status" value="1"/>
</dbReference>
<accession>A0A956NF53</accession>
<evidence type="ECO:0000313" key="5">
    <source>
        <dbReference type="Proteomes" id="UP000739538"/>
    </source>
</evidence>
<dbReference type="EMBL" id="JAGQHS010000118">
    <property type="protein sequence ID" value="MCA9757751.1"/>
    <property type="molecule type" value="Genomic_DNA"/>
</dbReference>
<dbReference type="Gene3D" id="3.30.2350.10">
    <property type="entry name" value="Pseudouridine synthase"/>
    <property type="match status" value="1"/>
</dbReference>
<evidence type="ECO:0000313" key="4">
    <source>
        <dbReference type="EMBL" id="MCA9757751.1"/>
    </source>
</evidence>
<reference evidence="4" key="2">
    <citation type="journal article" date="2021" name="Microbiome">
        <title>Successional dynamics and alternative stable states in a saline activated sludge microbial community over 9 years.</title>
        <authorList>
            <person name="Wang Y."/>
            <person name="Ye J."/>
            <person name="Ju F."/>
            <person name="Liu L."/>
            <person name="Boyd J.A."/>
            <person name="Deng Y."/>
            <person name="Parks D.H."/>
            <person name="Jiang X."/>
            <person name="Yin X."/>
            <person name="Woodcroft B.J."/>
            <person name="Tyson G.W."/>
            <person name="Hugenholtz P."/>
            <person name="Polz M.F."/>
            <person name="Zhang T."/>
        </authorList>
    </citation>
    <scope>NUCLEOTIDE SEQUENCE</scope>
    <source>
        <strain evidence="4">HKST-UBA02</strain>
    </source>
</reference>
<dbReference type="EC" id="1.14.-.-" evidence="1"/>
<dbReference type="PANTHER" id="PTHR43268:SF3">
    <property type="entry name" value="RHODANESE-LIKE DOMAIN-CONTAINING PROTEIN 7-RELATED"/>
    <property type="match status" value="1"/>
</dbReference>
<sequence length="642" mass="70313">MTEIVNIAAYKFVALDRLEERKTALSGLTNELGLRGTVLLSTEGINLFLAGTRPAVDRFLTVLRADTCFQDIRVKESLSSHVPHNRMLVKIKKEIIAFGVEGIDPARYTSPRMSPAEFKERLDRGENIRVLDVRNTFEYRLGTFEGALGLELDDFRHFPAVLDQIPADYKDATLVTFCTGGIRCEKAAPLLERAGFRDVYQLDGGILDYFEQCGGDHWTGECFVFDKRTALAPNLEETGTACCFACHATLTPEEQASDEFEEGVTCPHCWKPEEERWAERVARRNRRLREVAAHLPGSVPYVNQRPIRIPGRCDGMRLLEFLTSMRVTTTEAEWRAAIDSGALRMENAGRPGRGAEVGEGAGVEAGEGAGAERPTLTTETVLRAGNVLVYTIPETVEPPVNGSIRILHEDASIVVLDKPAPLPVHPSGRFNRNSLTYLLHEAYTSEKLRPAHRLDANTTGVMVLSRTRAVASLLQPQFERGEVRKRYLARVHGVPAEAEFVVDEPIGTSPIEAGARGVDPNGLSARTEFRVLSPAGVPIVSGDIASSLRVGPTFEDGTTLLEAVPITGRTNQIRAHLFSLGLPVVGDPVYRTGGQLGTDPLLTPEDPPMCLHAARIEFTHPVSGVRVAFEAPAPAWARVSSA</sequence>
<evidence type="ECO:0000256" key="1">
    <source>
        <dbReference type="HAMAP-Rule" id="MF_00469"/>
    </source>
</evidence>
<dbReference type="GO" id="GO:0006400">
    <property type="term" value="P:tRNA modification"/>
    <property type="evidence" value="ECO:0007669"/>
    <property type="project" value="UniProtKB-UniRule"/>
</dbReference>
<dbReference type="GO" id="GO:0003723">
    <property type="term" value="F:RNA binding"/>
    <property type="evidence" value="ECO:0007669"/>
    <property type="project" value="InterPro"/>
</dbReference>
<dbReference type="PANTHER" id="PTHR43268">
    <property type="entry name" value="THIOSULFATE SULFURTRANSFERASE/RHODANESE-LIKE DOMAIN-CONTAINING PROTEIN 2"/>
    <property type="match status" value="1"/>
</dbReference>
<keyword evidence="1" id="KW-0819">tRNA processing</keyword>